<protein>
    <recommendedName>
        <fullName evidence="1">peptidyl-tRNA hydrolase</fullName>
        <ecNumber evidence="1">3.1.1.29</ecNumber>
    </recommendedName>
</protein>
<dbReference type="Gene3D" id="3.40.1490.10">
    <property type="entry name" value="Bit1"/>
    <property type="match status" value="1"/>
</dbReference>
<evidence type="ECO:0000313" key="7">
    <source>
        <dbReference type="Proteomes" id="UP001249851"/>
    </source>
</evidence>
<evidence type="ECO:0000256" key="2">
    <source>
        <dbReference type="ARBA" id="ARBA00022801"/>
    </source>
</evidence>
<dbReference type="GO" id="GO:0005829">
    <property type="term" value="C:cytosol"/>
    <property type="evidence" value="ECO:0007669"/>
    <property type="project" value="TreeGrafter"/>
</dbReference>
<dbReference type="EC" id="3.1.1.29" evidence="1"/>
<sequence>MIASFLKTYTCGFKNAKMEYFKMQLDHFSGSVILMLAFLIGISLGWIFRGAKSQKNAINTSTDNKDVAASSDSGEYKMVLAVRQDLGMGKGKIAAQCCHAAVGLYKQIERRNPKLLHQWDLTGCAKVVVKAPDETTLIDLAAKGRSLGLEVCVISDAGRTQIAPGSKTVLGVGPGPVELLDQVTGHLKLL</sequence>
<dbReference type="CDD" id="cd02430">
    <property type="entry name" value="PTH2"/>
    <property type="match status" value="1"/>
</dbReference>
<dbReference type="AlphaFoldDB" id="A0AAD9R7J1"/>
<feature type="transmembrane region" description="Helical" evidence="5">
    <location>
        <begin position="28"/>
        <end position="48"/>
    </location>
</feature>
<comment type="similarity">
    <text evidence="3">Belongs to the PTH2 family.</text>
</comment>
<dbReference type="Pfam" id="PF01981">
    <property type="entry name" value="PTH2"/>
    <property type="match status" value="1"/>
</dbReference>
<keyword evidence="5" id="KW-0472">Membrane</keyword>
<dbReference type="FunFam" id="3.40.1490.10:FF:000001">
    <property type="entry name" value="Peptidyl-tRNA hydrolase 2"/>
    <property type="match status" value="1"/>
</dbReference>
<evidence type="ECO:0000256" key="5">
    <source>
        <dbReference type="SAM" id="Phobius"/>
    </source>
</evidence>
<reference evidence="6" key="1">
    <citation type="journal article" date="2023" name="G3 (Bethesda)">
        <title>Whole genome assembly and annotation of the endangered Caribbean coral Acropora cervicornis.</title>
        <authorList>
            <person name="Selwyn J.D."/>
            <person name="Vollmer S.V."/>
        </authorList>
    </citation>
    <scope>NUCLEOTIDE SEQUENCE</scope>
    <source>
        <strain evidence="6">K2</strain>
    </source>
</reference>
<evidence type="ECO:0000256" key="1">
    <source>
        <dbReference type="ARBA" id="ARBA00013260"/>
    </source>
</evidence>
<reference evidence="6" key="2">
    <citation type="journal article" date="2023" name="Science">
        <title>Genomic signatures of disease resistance in endangered staghorn corals.</title>
        <authorList>
            <person name="Vollmer S.V."/>
            <person name="Selwyn J.D."/>
            <person name="Despard B.A."/>
            <person name="Roesel C.L."/>
        </authorList>
    </citation>
    <scope>NUCLEOTIDE SEQUENCE</scope>
    <source>
        <strain evidence="6">K2</strain>
    </source>
</reference>
<evidence type="ECO:0000313" key="6">
    <source>
        <dbReference type="EMBL" id="KAK2574449.1"/>
    </source>
</evidence>
<keyword evidence="5" id="KW-1133">Transmembrane helix</keyword>
<dbReference type="NCBIfam" id="TIGR00283">
    <property type="entry name" value="arch_pth2"/>
    <property type="match status" value="1"/>
</dbReference>
<dbReference type="EMBL" id="JARQWQ010000001">
    <property type="protein sequence ID" value="KAK2574449.1"/>
    <property type="molecule type" value="Genomic_DNA"/>
</dbReference>
<name>A0AAD9R7J1_ACRCE</name>
<dbReference type="InterPro" id="IPR002833">
    <property type="entry name" value="PTH2"/>
</dbReference>
<proteinExistence type="inferred from homology"/>
<dbReference type="Proteomes" id="UP001249851">
    <property type="component" value="Unassembled WGS sequence"/>
</dbReference>
<accession>A0AAD9R7J1</accession>
<evidence type="ECO:0000256" key="3">
    <source>
        <dbReference type="ARBA" id="ARBA00038050"/>
    </source>
</evidence>
<dbReference type="PANTHER" id="PTHR12649:SF11">
    <property type="entry name" value="PEPTIDYL-TRNA HYDROLASE 2, MITOCHONDRIAL"/>
    <property type="match status" value="1"/>
</dbReference>
<keyword evidence="5" id="KW-0812">Transmembrane</keyword>
<dbReference type="SUPFAM" id="SSF102462">
    <property type="entry name" value="Peptidyl-tRNA hydrolase II"/>
    <property type="match status" value="1"/>
</dbReference>
<dbReference type="PANTHER" id="PTHR12649">
    <property type="entry name" value="PEPTIDYL-TRNA HYDROLASE 2"/>
    <property type="match status" value="1"/>
</dbReference>
<dbReference type="InterPro" id="IPR023476">
    <property type="entry name" value="Pep_tRNA_hydro_II_dom_sf"/>
</dbReference>
<evidence type="ECO:0000256" key="4">
    <source>
        <dbReference type="ARBA" id="ARBA00048707"/>
    </source>
</evidence>
<keyword evidence="2 6" id="KW-0378">Hydrolase</keyword>
<gene>
    <name evidence="6" type="ORF">P5673_000618</name>
</gene>
<dbReference type="GO" id="GO:0004045">
    <property type="term" value="F:peptidyl-tRNA hydrolase activity"/>
    <property type="evidence" value="ECO:0007669"/>
    <property type="project" value="UniProtKB-EC"/>
</dbReference>
<dbReference type="NCBIfam" id="NF003314">
    <property type="entry name" value="PRK04322.1"/>
    <property type="match status" value="1"/>
</dbReference>
<keyword evidence="7" id="KW-1185">Reference proteome</keyword>
<comment type="caution">
    <text evidence="6">The sequence shown here is derived from an EMBL/GenBank/DDBJ whole genome shotgun (WGS) entry which is preliminary data.</text>
</comment>
<organism evidence="6 7">
    <name type="scientific">Acropora cervicornis</name>
    <name type="common">Staghorn coral</name>
    <dbReference type="NCBI Taxonomy" id="6130"/>
    <lineage>
        <taxon>Eukaryota</taxon>
        <taxon>Metazoa</taxon>
        <taxon>Cnidaria</taxon>
        <taxon>Anthozoa</taxon>
        <taxon>Hexacorallia</taxon>
        <taxon>Scleractinia</taxon>
        <taxon>Astrocoeniina</taxon>
        <taxon>Acroporidae</taxon>
        <taxon>Acropora</taxon>
    </lineage>
</organism>
<comment type="catalytic activity">
    <reaction evidence="4">
        <text>an N-acyl-L-alpha-aminoacyl-tRNA + H2O = an N-acyl-L-amino acid + a tRNA + H(+)</text>
        <dbReference type="Rhea" id="RHEA:54448"/>
        <dbReference type="Rhea" id="RHEA-COMP:10123"/>
        <dbReference type="Rhea" id="RHEA-COMP:13883"/>
        <dbReference type="ChEBI" id="CHEBI:15377"/>
        <dbReference type="ChEBI" id="CHEBI:15378"/>
        <dbReference type="ChEBI" id="CHEBI:59874"/>
        <dbReference type="ChEBI" id="CHEBI:78442"/>
        <dbReference type="ChEBI" id="CHEBI:138191"/>
        <dbReference type="EC" id="3.1.1.29"/>
    </reaction>
</comment>